<name>A0A284QMQ6_ARMOS</name>
<evidence type="ECO:0000313" key="2">
    <source>
        <dbReference type="EMBL" id="SJK97720.1"/>
    </source>
</evidence>
<dbReference type="OMA" id="NQAGNEM"/>
<dbReference type="STRING" id="47428.A0A284QMQ6"/>
<protein>
    <submittedName>
        <fullName evidence="2">Uncharacterized protein</fullName>
    </submittedName>
</protein>
<keyword evidence="1" id="KW-0812">Transmembrane</keyword>
<evidence type="ECO:0000256" key="1">
    <source>
        <dbReference type="SAM" id="Phobius"/>
    </source>
</evidence>
<keyword evidence="3" id="KW-1185">Reference proteome</keyword>
<proteinExistence type="predicted"/>
<evidence type="ECO:0000313" key="3">
    <source>
        <dbReference type="Proteomes" id="UP000219338"/>
    </source>
</evidence>
<reference evidence="3" key="1">
    <citation type="journal article" date="2017" name="Nat. Ecol. Evol.">
        <title>Genome expansion and lineage-specific genetic innovations in the forest pathogenic fungi Armillaria.</title>
        <authorList>
            <person name="Sipos G."/>
            <person name="Prasanna A.N."/>
            <person name="Walter M.C."/>
            <person name="O'Connor E."/>
            <person name="Balint B."/>
            <person name="Krizsan K."/>
            <person name="Kiss B."/>
            <person name="Hess J."/>
            <person name="Varga T."/>
            <person name="Slot J."/>
            <person name="Riley R."/>
            <person name="Boka B."/>
            <person name="Rigling D."/>
            <person name="Barry K."/>
            <person name="Lee J."/>
            <person name="Mihaltcheva S."/>
            <person name="LaButti K."/>
            <person name="Lipzen A."/>
            <person name="Waldron R."/>
            <person name="Moloney N.M."/>
            <person name="Sperisen C."/>
            <person name="Kredics L."/>
            <person name="Vagvoelgyi C."/>
            <person name="Patrignani A."/>
            <person name="Fitzpatrick D."/>
            <person name="Nagy I."/>
            <person name="Doyle S."/>
            <person name="Anderson J.B."/>
            <person name="Grigoriev I.V."/>
            <person name="Gueldener U."/>
            <person name="Muensterkoetter M."/>
            <person name="Nagy L.G."/>
        </authorList>
    </citation>
    <scope>NUCLEOTIDE SEQUENCE [LARGE SCALE GENOMIC DNA]</scope>
    <source>
        <strain evidence="3">C18/9</strain>
    </source>
</reference>
<dbReference type="OrthoDB" id="2657661at2759"/>
<feature type="transmembrane region" description="Helical" evidence="1">
    <location>
        <begin position="478"/>
        <end position="499"/>
    </location>
</feature>
<gene>
    <name evidence="2" type="ORF">ARMOST_00973</name>
</gene>
<organism evidence="2 3">
    <name type="scientific">Armillaria ostoyae</name>
    <name type="common">Armillaria root rot fungus</name>
    <dbReference type="NCBI Taxonomy" id="47428"/>
    <lineage>
        <taxon>Eukaryota</taxon>
        <taxon>Fungi</taxon>
        <taxon>Dikarya</taxon>
        <taxon>Basidiomycota</taxon>
        <taxon>Agaricomycotina</taxon>
        <taxon>Agaricomycetes</taxon>
        <taxon>Agaricomycetidae</taxon>
        <taxon>Agaricales</taxon>
        <taxon>Marasmiineae</taxon>
        <taxon>Physalacriaceae</taxon>
        <taxon>Armillaria</taxon>
    </lineage>
</organism>
<feature type="transmembrane region" description="Helical" evidence="1">
    <location>
        <begin position="569"/>
        <end position="590"/>
    </location>
</feature>
<dbReference type="AlphaFoldDB" id="A0A284QMQ6"/>
<feature type="transmembrane region" description="Helical" evidence="1">
    <location>
        <begin position="532"/>
        <end position="557"/>
    </location>
</feature>
<keyword evidence="1" id="KW-1133">Transmembrane helix</keyword>
<dbReference type="Proteomes" id="UP000219338">
    <property type="component" value="Unassembled WGS sequence"/>
</dbReference>
<accession>A0A284QMQ6</accession>
<sequence>MTSLPSTLRTCCQRIPFRRHPRGSVFSLDSANQAGNEMQTRETVVAGAVIAAIHSDVAIPESSCADPTTFREVISDEPSIDTQSTVNDSIFAGYREKIFEEEIPSRMGHHDREYNMFVYIPSFRSLCSFTANTFSPNKASTFSISPLLIDFEGFSLETAQSDALAQRTITEEWIYDDCFGNMVTTWASILNTVLSRSPSSLQVKDWHLVIKILEYSEPAWTDDDCCRCQYYFVNHDNESLFWLSEFKMDEHLTAIRGPVTYSQIYHFLRQEYWHHMYLFADTHPLSDAQWKAANRMAVDAYFDVTMSKTSTVAHSAAELEAMMKSLSQAEKMDAPEVAGNCCPEKLVWVSFFDSLDCSLINERKVCNQFLNYHGQRSARTNRGESVFGDDPDQAQCTLIFKLLSPFLFYAPVVHLDILNKYWVDGLATKDQWVTLIERCTGEWSEHTIYATILLNANVAFLAIPSVDESMERYRGSMTQVLSILSVVSSLGSILVGLLMGRYHRTKKHIPVEDINVYLKSHYSDDSRWGFEWLAIIYSIPYALLMWAMVLFLGAFFSMCWESPTQSVRISVVIGFALAFAISVLCIYRFWEGDQWTTWALGRLRRYWEGDQDELSVLGRIRLRLTTIWRDKWKRGSDPEGLPL</sequence>
<dbReference type="EMBL" id="FUEG01000001">
    <property type="protein sequence ID" value="SJK97720.1"/>
    <property type="molecule type" value="Genomic_DNA"/>
</dbReference>
<keyword evidence="1" id="KW-0472">Membrane</keyword>